<dbReference type="PANTHER" id="PTHR43649:SF30">
    <property type="entry name" value="ABC TRANSPORTER SUBSTRATE-BINDING PROTEIN"/>
    <property type="match status" value="1"/>
</dbReference>
<evidence type="ECO:0000313" key="1">
    <source>
        <dbReference type="EMBL" id="RAG85501.1"/>
    </source>
</evidence>
<comment type="caution">
    <text evidence="1">The sequence shown here is derived from an EMBL/GenBank/DDBJ whole genome shotgun (WGS) entry which is preliminary data.</text>
</comment>
<dbReference type="RefSeq" id="WP_111500769.1">
    <property type="nucleotide sequence ID" value="NZ_QKYN01000040.1"/>
</dbReference>
<dbReference type="Gene3D" id="3.40.190.10">
    <property type="entry name" value="Periplasmic binding protein-like II"/>
    <property type="match status" value="1"/>
</dbReference>
<sequence length="421" mass="45013">MRRRLLDAAAPALAGLLVLTGCGLIGGQDGIPGATITLVAADYGSDGHNPSRAYWNSLIAAFEQVHPNINVKVQTFSWTDIDAKLAAMIQAGQCPDIVEGPGFGSWAQQKLLYPADQVTGGVTAAELLPGLTMAGEQGIVEYGIPFVASTRAFLINNALWRQAGLPTKDGKAVAPKSWADVEQAARRMKAAGVAVPLGLPLGPEEAQDEAFMWAINNGGGYANATGRWTIDSPANVATLTQLSTWTDQGLTEQNPASVDRTALYAQFAAGKVGMLNGMPIQLADITNHHLDVTWAPLPTAQAGQTPQTLGVADWISAFNPGGHDRQIGAFLDFVYQRQWQVKFDEEYGLLPVTQNAWDQVHDDEPALVPFLDALPNAQFVPADLPAWSAADRMLRSRMGQIIRDPQRGLDSVQNAVDQAGE</sequence>
<dbReference type="PANTHER" id="PTHR43649">
    <property type="entry name" value="ARABINOSE-BINDING PROTEIN-RELATED"/>
    <property type="match status" value="1"/>
</dbReference>
<name>A0A2X0IQN9_9ACTN</name>
<organism evidence="1 2">
    <name type="scientific">Streptacidiphilus pinicola</name>
    <dbReference type="NCBI Taxonomy" id="2219663"/>
    <lineage>
        <taxon>Bacteria</taxon>
        <taxon>Bacillati</taxon>
        <taxon>Actinomycetota</taxon>
        <taxon>Actinomycetes</taxon>
        <taxon>Kitasatosporales</taxon>
        <taxon>Streptomycetaceae</taxon>
        <taxon>Streptacidiphilus</taxon>
    </lineage>
</organism>
<dbReference type="OrthoDB" id="366726at2"/>
<dbReference type="AlphaFoldDB" id="A0A2X0IQN9"/>
<gene>
    <name evidence="1" type="ORF">DN069_11230</name>
</gene>
<dbReference type="Pfam" id="PF01547">
    <property type="entry name" value="SBP_bac_1"/>
    <property type="match status" value="1"/>
</dbReference>
<proteinExistence type="predicted"/>
<dbReference type="InterPro" id="IPR050490">
    <property type="entry name" value="Bact_solute-bd_prot1"/>
</dbReference>
<dbReference type="Proteomes" id="UP000248889">
    <property type="component" value="Unassembled WGS sequence"/>
</dbReference>
<evidence type="ECO:0000313" key="2">
    <source>
        <dbReference type="Proteomes" id="UP000248889"/>
    </source>
</evidence>
<protein>
    <submittedName>
        <fullName evidence="1">Sugar ABC transporter substrate-binding protein</fullName>
    </submittedName>
</protein>
<dbReference type="EMBL" id="QKYN01000040">
    <property type="protein sequence ID" value="RAG85501.1"/>
    <property type="molecule type" value="Genomic_DNA"/>
</dbReference>
<dbReference type="PROSITE" id="PS51257">
    <property type="entry name" value="PROKAR_LIPOPROTEIN"/>
    <property type="match status" value="1"/>
</dbReference>
<reference evidence="1 2" key="1">
    <citation type="submission" date="2018-06" db="EMBL/GenBank/DDBJ databases">
        <title>Streptacidiphilus pinicola sp. nov., isolated from pine grove soil.</title>
        <authorList>
            <person name="Roh S.G."/>
            <person name="Park S."/>
            <person name="Kim M.-K."/>
            <person name="Yun B.-R."/>
            <person name="Park J."/>
            <person name="Kim M.J."/>
            <person name="Kim Y.S."/>
            <person name="Kim S.B."/>
        </authorList>
    </citation>
    <scope>NUCLEOTIDE SEQUENCE [LARGE SCALE GENOMIC DNA]</scope>
    <source>
        <strain evidence="1 2">MMS16-CNU450</strain>
    </source>
</reference>
<dbReference type="SUPFAM" id="SSF53850">
    <property type="entry name" value="Periplasmic binding protein-like II"/>
    <property type="match status" value="1"/>
</dbReference>
<keyword evidence="2" id="KW-1185">Reference proteome</keyword>
<accession>A0A2X0IQN9</accession>
<dbReference type="InterPro" id="IPR006059">
    <property type="entry name" value="SBP"/>
</dbReference>